<feature type="non-terminal residue" evidence="3">
    <location>
        <position position="236"/>
    </location>
</feature>
<name>A0A5C3LYB0_9AGAR</name>
<keyword evidence="1" id="KW-1133">Transmembrane helix</keyword>
<gene>
    <name evidence="3" type="ORF">BDQ12DRAFT_588542</name>
</gene>
<evidence type="ECO:0000259" key="2">
    <source>
        <dbReference type="Pfam" id="PF20153"/>
    </source>
</evidence>
<keyword evidence="4" id="KW-1185">Reference proteome</keyword>
<keyword evidence="1" id="KW-0812">Transmembrane</keyword>
<evidence type="ECO:0000313" key="4">
    <source>
        <dbReference type="Proteomes" id="UP000308652"/>
    </source>
</evidence>
<dbReference type="Proteomes" id="UP000308652">
    <property type="component" value="Unassembled WGS sequence"/>
</dbReference>
<evidence type="ECO:0000313" key="3">
    <source>
        <dbReference type="EMBL" id="TFK37930.1"/>
    </source>
</evidence>
<reference evidence="3 4" key="1">
    <citation type="journal article" date="2019" name="Nat. Ecol. Evol.">
        <title>Megaphylogeny resolves global patterns of mushroom evolution.</title>
        <authorList>
            <person name="Varga T."/>
            <person name="Krizsan K."/>
            <person name="Foldi C."/>
            <person name="Dima B."/>
            <person name="Sanchez-Garcia M."/>
            <person name="Sanchez-Ramirez S."/>
            <person name="Szollosi G.J."/>
            <person name="Szarkandi J.G."/>
            <person name="Papp V."/>
            <person name="Albert L."/>
            <person name="Andreopoulos W."/>
            <person name="Angelini C."/>
            <person name="Antonin V."/>
            <person name="Barry K.W."/>
            <person name="Bougher N.L."/>
            <person name="Buchanan P."/>
            <person name="Buyck B."/>
            <person name="Bense V."/>
            <person name="Catcheside P."/>
            <person name="Chovatia M."/>
            <person name="Cooper J."/>
            <person name="Damon W."/>
            <person name="Desjardin D."/>
            <person name="Finy P."/>
            <person name="Geml J."/>
            <person name="Haridas S."/>
            <person name="Hughes K."/>
            <person name="Justo A."/>
            <person name="Karasinski D."/>
            <person name="Kautmanova I."/>
            <person name="Kiss B."/>
            <person name="Kocsube S."/>
            <person name="Kotiranta H."/>
            <person name="LaButti K.M."/>
            <person name="Lechner B.E."/>
            <person name="Liimatainen K."/>
            <person name="Lipzen A."/>
            <person name="Lukacs Z."/>
            <person name="Mihaltcheva S."/>
            <person name="Morgado L.N."/>
            <person name="Niskanen T."/>
            <person name="Noordeloos M.E."/>
            <person name="Ohm R.A."/>
            <person name="Ortiz-Santana B."/>
            <person name="Ovrebo C."/>
            <person name="Racz N."/>
            <person name="Riley R."/>
            <person name="Savchenko A."/>
            <person name="Shiryaev A."/>
            <person name="Soop K."/>
            <person name="Spirin V."/>
            <person name="Szebenyi C."/>
            <person name="Tomsovsky M."/>
            <person name="Tulloss R.E."/>
            <person name="Uehling J."/>
            <person name="Grigoriev I.V."/>
            <person name="Vagvolgyi C."/>
            <person name="Papp T."/>
            <person name="Martin F.M."/>
            <person name="Miettinen O."/>
            <person name="Hibbett D.S."/>
            <person name="Nagy L.G."/>
        </authorList>
    </citation>
    <scope>NUCLEOTIDE SEQUENCE [LARGE SCALE GENOMIC DNA]</scope>
    <source>
        <strain evidence="3 4">CBS 166.37</strain>
    </source>
</reference>
<dbReference type="OrthoDB" id="3235960at2759"/>
<dbReference type="AlphaFoldDB" id="A0A5C3LYB0"/>
<feature type="domain" description="DUF6535" evidence="2">
    <location>
        <begin position="1"/>
        <end position="179"/>
    </location>
</feature>
<organism evidence="3 4">
    <name type="scientific">Crucibulum laeve</name>
    <dbReference type="NCBI Taxonomy" id="68775"/>
    <lineage>
        <taxon>Eukaryota</taxon>
        <taxon>Fungi</taxon>
        <taxon>Dikarya</taxon>
        <taxon>Basidiomycota</taxon>
        <taxon>Agaricomycotina</taxon>
        <taxon>Agaricomycetes</taxon>
        <taxon>Agaricomycetidae</taxon>
        <taxon>Agaricales</taxon>
        <taxon>Agaricineae</taxon>
        <taxon>Nidulariaceae</taxon>
        <taxon>Crucibulum</taxon>
    </lineage>
</organism>
<feature type="transmembrane region" description="Helical" evidence="1">
    <location>
        <begin position="99"/>
        <end position="121"/>
    </location>
</feature>
<feature type="transmembrane region" description="Helical" evidence="1">
    <location>
        <begin position="154"/>
        <end position="177"/>
    </location>
</feature>
<accession>A0A5C3LYB0</accession>
<feature type="non-terminal residue" evidence="3">
    <location>
        <position position="1"/>
    </location>
</feature>
<dbReference type="EMBL" id="ML213605">
    <property type="protein sequence ID" value="TFK37930.1"/>
    <property type="molecule type" value="Genomic_DNA"/>
</dbReference>
<protein>
    <recommendedName>
        <fullName evidence="2">DUF6535 domain-containing protein</fullName>
    </recommendedName>
</protein>
<keyword evidence="1" id="KW-0472">Membrane</keyword>
<feature type="transmembrane region" description="Helical" evidence="1">
    <location>
        <begin position="183"/>
        <end position="206"/>
    </location>
</feature>
<feature type="transmembrane region" description="Helical" evidence="1">
    <location>
        <begin position="23"/>
        <end position="42"/>
    </location>
</feature>
<evidence type="ECO:0000256" key="1">
    <source>
        <dbReference type="SAM" id="Phobius"/>
    </source>
</evidence>
<sequence length="236" mass="26642">WEECNHLVKAYDKAMCKGWKEEISNLLILAGLFSAVVTAFTVESYKWLQPDPTNTTLAVLMHISNQLSASDTNSTARAPFDLNSQSFSAPAWAVHVNTFWFLSLTLSLTTAMIGILCIQWLREYERDTHLSPKESLAMRQMLSEGLRKWHVPKVLYALPLLLQLALLLFFVGLLNLLWSLGHIVVLAVSGGFLGLAFLFIGLTTILPTIQFLLPLDENLRVPQCPYKSLQSWAFFR</sequence>
<proteinExistence type="predicted"/>
<dbReference type="STRING" id="68775.A0A5C3LYB0"/>
<dbReference type="InterPro" id="IPR045338">
    <property type="entry name" value="DUF6535"/>
</dbReference>
<dbReference type="Pfam" id="PF20153">
    <property type="entry name" value="DUF6535"/>
    <property type="match status" value="1"/>
</dbReference>